<evidence type="ECO:0000313" key="1">
    <source>
        <dbReference type="EMBL" id="QRW27109.1"/>
    </source>
</evidence>
<dbReference type="AlphaFoldDB" id="A0A8H8P7S7"/>
<proteinExistence type="predicted"/>
<dbReference type="GO" id="GO:0004386">
    <property type="term" value="F:helicase activity"/>
    <property type="evidence" value="ECO:0007669"/>
    <property type="project" value="UniProtKB-KW"/>
</dbReference>
<name>A0A8H8P7S7_9AGAM</name>
<evidence type="ECO:0000313" key="2">
    <source>
        <dbReference type="Proteomes" id="UP000650533"/>
    </source>
</evidence>
<accession>A0A8H8P7S7</accession>
<dbReference type="Proteomes" id="UP000650533">
    <property type="component" value="Chromosome 16"/>
</dbReference>
<keyword evidence="1" id="KW-0347">Helicase</keyword>
<organism evidence="1 2">
    <name type="scientific">Rhizoctonia solani</name>
    <dbReference type="NCBI Taxonomy" id="456999"/>
    <lineage>
        <taxon>Eukaryota</taxon>
        <taxon>Fungi</taxon>
        <taxon>Dikarya</taxon>
        <taxon>Basidiomycota</taxon>
        <taxon>Agaricomycotina</taxon>
        <taxon>Agaricomycetes</taxon>
        <taxon>Cantharellales</taxon>
        <taxon>Ceratobasidiaceae</taxon>
        <taxon>Rhizoctonia</taxon>
    </lineage>
</organism>
<dbReference type="RefSeq" id="XP_043187346.1">
    <property type="nucleotide sequence ID" value="XM_043321523.1"/>
</dbReference>
<protein>
    <submittedName>
        <fullName evidence="1">RNA helicase</fullName>
    </submittedName>
</protein>
<sequence>MACAIRTSARPLIFLISSVHRVISSDSERTFKSHLGGRKHRAATKTPTLSNCLHSQGSAHQRRLSQLDVTPDPWYTVTEAEAPINSIRCDTCNQNIPRTWASHISKDSHIGAQEWLTFNFGTIDPNNAQEIKKVVTLRLNTPSRHNLKLNQASILSRTLFPGFSSFHVTEMDPIALPLKRLVSLPLYFRSLGHRGYFADRLELTFHDKSLRKSFTITRPLRATVGNVTDLEQLRPSAPYVRPPPKPRRDRERSWVDGIKPSSQRIEWVVELPKAIMPFQLRSIWKSRTGVDAKLTRVKQLPGMHGDLIGAGPPSYVASGRLCSDWDDAGEV</sequence>
<dbReference type="EMBL" id="CP059673">
    <property type="protein sequence ID" value="QRW27109.1"/>
    <property type="molecule type" value="Genomic_DNA"/>
</dbReference>
<gene>
    <name evidence="1" type="ORF">RhiXN_01704</name>
</gene>
<keyword evidence="1" id="KW-0067">ATP-binding</keyword>
<dbReference type="GeneID" id="67023986"/>
<keyword evidence="1" id="KW-0378">Hydrolase</keyword>
<reference evidence="1" key="1">
    <citation type="submission" date="2020-05" db="EMBL/GenBank/DDBJ databases">
        <title>Evolutionary and genomic comparisons of hybrid uninucleate and nonhybrid Rhizoctonia fungi.</title>
        <authorList>
            <person name="Li C."/>
            <person name="Chen X."/>
        </authorList>
    </citation>
    <scope>NUCLEOTIDE SEQUENCE</scope>
    <source>
        <strain evidence="1">AG-1 IA</strain>
    </source>
</reference>
<dbReference type="KEGG" id="rsx:RhiXN_01704"/>
<keyword evidence="1" id="KW-0547">Nucleotide-binding</keyword>